<evidence type="ECO:0000313" key="2">
    <source>
        <dbReference type="EMBL" id="CAH1728783.1"/>
    </source>
</evidence>
<feature type="compositionally biased region" description="Polar residues" evidence="1">
    <location>
        <begin position="87"/>
        <end position="96"/>
    </location>
</feature>
<feature type="compositionally biased region" description="Basic and acidic residues" evidence="1">
    <location>
        <begin position="30"/>
        <end position="39"/>
    </location>
</feature>
<evidence type="ECO:0000313" key="3">
    <source>
        <dbReference type="Proteomes" id="UP001153620"/>
    </source>
</evidence>
<dbReference type="EMBL" id="OU895879">
    <property type="protein sequence ID" value="CAH1728783.1"/>
    <property type="molecule type" value="Genomic_DNA"/>
</dbReference>
<feature type="region of interest" description="Disordered" evidence="1">
    <location>
        <begin position="55"/>
        <end position="96"/>
    </location>
</feature>
<organism evidence="2 3">
    <name type="scientific">Chironomus riparius</name>
    <dbReference type="NCBI Taxonomy" id="315576"/>
    <lineage>
        <taxon>Eukaryota</taxon>
        <taxon>Metazoa</taxon>
        <taxon>Ecdysozoa</taxon>
        <taxon>Arthropoda</taxon>
        <taxon>Hexapoda</taxon>
        <taxon>Insecta</taxon>
        <taxon>Pterygota</taxon>
        <taxon>Neoptera</taxon>
        <taxon>Endopterygota</taxon>
        <taxon>Diptera</taxon>
        <taxon>Nematocera</taxon>
        <taxon>Chironomoidea</taxon>
        <taxon>Chironomidae</taxon>
        <taxon>Chironominae</taxon>
        <taxon>Chironomus</taxon>
    </lineage>
</organism>
<dbReference type="Proteomes" id="UP001153620">
    <property type="component" value="Chromosome 3"/>
</dbReference>
<dbReference type="GO" id="GO:0010507">
    <property type="term" value="P:negative regulation of autophagy"/>
    <property type="evidence" value="ECO:0007669"/>
    <property type="project" value="TreeGrafter"/>
</dbReference>
<proteinExistence type="predicted"/>
<dbReference type="PANTHER" id="PTHR13177">
    <property type="entry name" value="DEATH-ASSOCIATED PROTEIN 1"/>
    <property type="match status" value="1"/>
</dbReference>
<name>A0A9P0J5V3_9DIPT</name>
<gene>
    <name evidence="2" type="ORF">CHIRRI_LOCUS10949</name>
</gene>
<dbReference type="AlphaFoldDB" id="A0A9P0J5V3"/>
<sequence>MSDDESKMKVAGHKPAVKAGGMRIVQHKNPSTERPGKDPVEVIGLAQNNPLDTAVQLSSSPTQKSLIDTGSHVAHQQKPPANVPSKPLNNIQQPRK</sequence>
<protein>
    <recommendedName>
        <fullName evidence="4">Death-associated protein 1</fullName>
    </recommendedName>
</protein>
<accession>A0A9P0J5V3</accession>
<feature type="compositionally biased region" description="Polar residues" evidence="1">
    <location>
        <begin position="55"/>
        <end position="68"/>
    </location>
</feature>
<dbReference type="InterPro" id="IPR024130">
    <property type="entry name" value="DAP1/DAPL1"/>
</dbReference>
<reference evidence="2" key="2">
    <citation type="submission" date="2022-10" db="EMBL/GenBank/DDBJ databases">
        <authorList>
            <consortium name="ENA_rothamsted_submissions"/>
            <consortium name="culmorum"/>
            <person name="King R."/>
        </authorList>
    </citation>
    <scope>NUCLEOTIDE SEQUENCE</scope>
</reference>
<evidence type="ECO:0000256" key="1">
    <source>
        <dbReference type="SAM" id="MobiDB-lite"/>
    </source>
</evidence>
<reference evidence="2" key="1">
    <citation type="submission" date="2022-01" db="EMBL/GenBank/DDBJ databases">
        <authorList>
            <person name="King R."/>
        </authorList>
    </citation>
    <scope>NUCLEOTIDE SEQUENCE</scope>
</reference>
<feature type="region of interest" description="Disordered" evidence="1">
    <location>
        <begin position="1"/>
        <end position="39"/>
    </location>
</feature>
<dbReference type="GO" id="GO:0034198">
    <property type="term" value="P:cellular response to amino acid starvation"/>
    <property type="evidence" value="ECO:0007669"/>
    <property type="project" value="TreeGrafter"/>
</dbReference>
<evidence type="ECO:0008006" key="4">
    <source>
        <dbReference type="Google" id="ProtNLM"/>
    </source>
</evidence>
<keyword evidence="3" id="KW-1185">Reference proteome</keyword>
<dbReference type="Pfam" id="PF15228">
    <property type="entry name" value="DAP"/>
    <property type="match status" value="1"/>
</dbReference>
<dbReference type="GO" id="GO:0097190">
    <property type="term" value="P:apoptotic signaling pathway"/>
    <property type="evidence" value="ECO:0007669"/>
    <property type="project" value="TreeGrafter"/>
</dbReference>
<dbReference type="PANTHER" id="PTHR13177:SF4">
    <property type="entry name" value="GEO09647P1"/>
    <property type="match status" value="1"/>
</dbReference>
<dbReference type="GO" id="GO:0070513">
    <property type="term" value="F:death domain binding"/>
    <property type="evidence" value="ECO:0007669"/>
    <property type="project" value="TreeGrafter"/>
</dbReference>